<dbReference type="GO" id="GO:0004586">
    <property type="term" value="F:ornithine decarboxylase activity"/>
    <property type="evidence" value="ECO:0007669"/>
    <property type="project" value="TreeGrafter"/>
</dbReference>
<comment type="caution">
    <text evidence="1">The sequence shown here is derived from an EMBL/GenBank/DDBJ whole genome shotgun (WGS) entry which is preliminary data.</text>
</comment>
<dbReference type="GO" id="GO:0042978">
    <property type="term" value="F:ornithine decarboxylase activator activity"/>
    <property type="evidence" value="ECO:0007669"/>
    <property type="project" value="TreeGrafter"/>
</dbReference>
<dbReference type="PANTHER" id="PTHR11482:SF7">
    <property type="entry name" value="ANTIZYME INHIBITOR 1"/>
    <property type="match status" value="1"/>
</dbReference>
<dbReference type="PANTHER" id="PTHR11482">
    <property type="entry name" value="ARGININE/DIAMINOPIMELATE/ORNITHINE DECARBOXYLASE"/>
    <property type="match status" value="1"/>
</dbReference>
<dbReference type="InterPro" id="IPR002433">
    <property type="entry name" value="Orn_de-COase"/>
</dbReference>
<evidence type="ECO:0000313" key="1">
    <source>
        <dbReference type="EMBL" id="KAB0390818.1"/>
    </source>
</evidence>
<gene>
    <name evidence="1" type="ORF">E2I00_000882</name>
</gene>
<sequence>LSATWLRCAMRTAQLACRMKEHTLQMSLMTVYEHTLTGESAFFGGRSWKDCEETQSVAEQSGSDKAILCGKVPLHSSCTRDLGSSWIWTCFVPVKLTWLQCKNWIKYAAKVGVNIMTCDDEAELKKSAHHHAHAKTVHLVHLSWIWGCWQHPHTSTLRRLHVALLPMAAEGNTGGEHCNMKCGTTLKVRSAKNLRYTPMVYQMLGVCDMAGELGSTMNMLDVGGDITGTNFSWKRLIMLPALCLMSTFLKDLVKTRSDEPAFMYYMNDVVYGYVASKLSKDLNTIPVTRNTRKMLTSSPCGPSCDEVDQIVENSLLLIGFSLITREQILSMNHLLLIIIHRPAIYYMMFFNDWHEMQDAGITSDTMMKASSLCLRSLSRGYKTASPLKLKQ</sequence>
<dbReference type="AlphaFoldDB" id="A0A643BT15"/>
<dbReference type="Proteomes" id="UP000437017">
    <property type="component" value="Unassembled WGS sequence"/>
</dbReference>
<dbReference type="EMBL" id="SGJD01005014">
    <property type="protein sequence ID" value="KAB0390818.1"/>
    <property type="molecule type" value="Genomic_DNA"/>
</dbReference>
<dbReference type="OrthoDB" id="5034579at2759"/>
<dbReference type="SUPFAM" id="SSF51419">
    <property type="entry name" value="PLP-binding barrel"/>
    <property type="match status" value="1"/>
</dbReference>
<dbReference type="InterPro" id="IPR009006">
    <property type="entry name" value="Ala_racemase/Decarboxylase_C"/>
</dbReference>
<dbReference type="Gene3D" id="2.40.37.10">
    <property type="entry name" value="Lyase, Ornithine Decarboxylase, Chain A, domain 1"/>
    <property type="match status" value="1"/>
</dbReference>
<organism evidence="1 2">
    <name type="scientific">Balaenoptera physalus</name>
    <name type="common">Fin whale</name>
    <name type="synonym">Balaena physalus</name>
    <dbReference type="NCBI Taxonomy" id="9770"/>
    <lineage>
        <taxon>Eukaryota</taxon>
        <taxon>Metazoa</taxon>
        <taxon>Chordata</taxon>
        <taxon>Craniata</taxon>
        <taxon>Vertebrata</taxon>
        <taxon>Euteleostomi</taxon>
        <taxon>Mammalia</taxon>
        <taxon>Eutheria</taxon>
        <taxon>Laurasiatheria</taxon>
        <taxon>Artiodactyla</taxon>
        <taxon>Whippomorpha</taxon>
        <taxon>Cetacea</taxon>
        <taxon>Mysticeti</taxon>
        <taxon>Balaenopteridae</taxon>
        <taxon>Balaenoptera</taxon>
    </lineage>
</organism>
<name>A0A643BT15_BALPH</name>
<dbReference type="SUPFAM" id="SSF50621">
    <property type="entry name" value="Alanine racemase C-terminal domain-like"/>
    <property type="match status" value="1"/>
</dbReference>
<accession>A0A643BT15</accession>
<dbReference type="InterPro" id="IPR029066">
    <property type="entry name" value="PLP-binding_barrel"/>
</dbReference>
<dbReference type="GO" id="GO:0005737">
    <property type="term" value="C:cytoplasm"/>
    <property type="evidence" value="ECO:0007669"/>
    <property type="project" value="TreeGrafter"/>
</dbReference>
<evidence type="ECO:0000313" key="2">
    <source>
        <dbReference type="Proteomes" id="UP000437017"/>
    </source>
</evidence>
<dbReference type="Gene3D" id="3.20.20.10">
    <property type="entry name" value="Alanine racemase"/>
    <property type="match status" value="1"/>
</dbReference>
<protein>
    <submittedName>
        <fullName evidence="1">Uncharacterized protein</fullName>
    </submittedName>
</protein>
<feature type="non-terminal residue" evidence="1">
    <location>
        <position position="1"/>
    </location>
</feature>
<feature type="non-terminal residue" evidence="1">
    <location>
        <position position="391"/>
    </location>
</feature>
<dbReference type="GO" id="GO:0042177">
    <property type="term" value="P:negative regulation of protein catabolic process"/>
    <property type="evidence" value="ECO:0007669"/>
    <property type="project" value="TreeGrafter"/>
</dbReference>
<dbReference type="GO" id="GO:0033387">
    <property type="term" value="P:putrescine biosynthetic process from arginine, via ornithine"/>
    <property type="evidence" value="ECO:0007669"/>
    <property type="project" value="TreeGrafter"/>
</dbReference>
<dbReference type="GO" id="GO:1902269">
    <property type="term" value="P:positive regulation of polyamine transmembrane transport"/>
    <property type="evidence" value="ECO:0007669"/>
    <property type="project" value="TreeGrafter"/>
</dbReference>
<proteinExistence type="predicted"/>
<reference evidence="1 2" key="1">
    <citation type="journal article" date="2019" name="PLoS ONE">
        <title>Genomic analyses reveal an absence of contemporary introgressive admixture between fin whales and blue whales, despite known hybrids.</title>
        <authorList>
            <person name="Westbury M.V."/>
            <person name="Petersen B."/>
            <person name="Lorenzen E.D."/>
        </authorList>
    </citation>
    <scope>NUCLEOTIDE SEQUENCE [LARGE SCALE GENOMIC DNA]</scope>
    <source>
        <strain evidence="1">FinWhale-01</strain>
    </source>
</reference>
<keyword evidence="2" id="KW-1185">Reference proteome</keyword>